<keyword evidence="1" id="KW-1133">Transmembrane helix</keyword>
<sequence length="73" mass="8803">MFAWSRWLKTKLHISFSFFNIFFMVIRDIVFCFHVFFSKKPIWVFVSLITNLDPMKKCMGLKCINSGFPRRCV</sequence>
<keyword evidence="1" id="KW-0472">Membrane</keyword>
<proteinExistence type="predicted"/>
<comment type="caution">
    <text evidence="2">The sequence shown here is derived from an EMBL/GenBank/DDBJ whole genome shotgun (WGS) entry which is preliminary data.</text>
</comment>
<organism evidence="2 3">
    <name type="scientific">Salix suchowensis</name>
    <dbReference type="NCBI Taxonomy" id="1278906"/>
    <lineage>
        <taxon>Eukaryota</taxon>
        <taxon>Viridiplantae</taxon>
        <taxon>Streptophyta</taxon>
        <taxon>Embryophyta</taxon>
        <taxon>Tracheophyta</taxon>
        <taxon>Spermatophyta</taxon>
        <taxon>Magnoliopsida</taxon>
        <taxon>eudicotyledons</taxon>
        <taxon>Gunneridae</taxon>
        <taxon>Pentapetalae</taxon>
        <taxon>rosids</taxon>
        <taxon>fabids</taxon>
        <taxon>Malpighiales</taxon>
        <taxon>Salicaceae</taxon>
        <taxon>Saliceae</taxon>
        <taxon>Salix</taxon>
    </lineage>
</organism>
<dbReference type="EMBL" id="JAPFFI010000008">
    <property type="protein sequence ID" value="KAJ6386011.1"/>
    <property type="molecule type" value="Genomic_DNA"/>
</dbReference>
<protein>
    <submittedName>
        <fullName evidence="2">Uncharacterized protein</fullName>
    </submittedName>
</protein>
<name>A0ABQ9BLL9_9ROSI</name>
<reference evidence="2" key="1">
    <citation type="submission" date="2022-10" db="EMBL/GenBank/DDBJ databases">
        <authorList>
            <person name="Hyden B.L."/>
            <person name="Feng K."/>
            <person name="Yates T."/>
            <person name="Jawdy S."/>
            <person name="Smart L.B."/>
            <person name="Muchero W."/>
        </authorList>
    </citation>
    <scope>NUCLEOTIDE SEQUENCE</scope>
    <source>
        <tissue evidence="2">Shoot tip</tissue>
    </source>
</reference>
<keyword evidence="3" id="KW-1185">Reference proteome</keyword>
<evidence type="ECO:0000313" key="2">
    <source>
        <dbReference type="EMBL" id="KAJ6386011.1"/>
    </source>
</evidence>
<feature type="transmembrane region" description="Helical" evidence="1">
    <location>
        <begin position="12"/>
        <end position="37"/>
    </location>
</feature>
<keyword evidence="1" id="KW-0812">Transmembrane</keyword>
<gene>
    <name evidence="2" type="ORF">OIU77_029050</name>
</gene>
<dbReference type="Proteomes" id="UP001141253">
    <property type="component" value="Chromosome 9"/>
</dbReference>
<accession>A0ABQ9BLL9</accession>
<reference evidence="2" key="2">
    <citation type="journal article" date="2023" name="Int. J. Mol. Sci.">
        <title>De Novo Assembly and Annotation of 11 Diverse Shrub Willow (Salix) Genomes Reveals Novel Gene Organization in Sex-Linked Regions.</title>
        <authorList>
            <person name="Hyden B."/>
            <person name="Feng K."/>
            <person name="Yates T.B."/>
            <person name="Jawdy S."/>
            <person name="Cereghino C."/>
            <person name="Smart L.B."/>
            <person name="Muchero W."/>
        </authorList>
    </citation>
    <scope>NUCLEOTIDE SEQUENCE</scope>
    <source>
        <tissue evidence="2">Shoot tip</tissue>
    </source>
</reference>
<evidence type="ECO:0000313" key="3">
    <source>
        <dbReference type="Proteomes" id="UP001141253"/>
    </source>
</evidence>
<evidence type="ECO:0000256" key="1">
    <source>
        <dbReference type="SAM" id="Phobius"/>
    </source>
</evidence>